<keyword evidence="1" id="KW-1133">Transmembrane helix</keyword>
<gene>
    <name evidence="2" type="ORF">CO014_00355</name>
</gene>
<reference evidence="3" key="1">
    <citation type="submission" date="2017-09" db="EMBL/GenBank/DDBJ databases">
        <title>Depth-based differentiation of microbial function through sediment-hosted aquifers and enrichment of novel symbionts in the deep terrestrial subsurface.</title>
        <authorList>
            <person name="Probst A.J."/>
            <person name="Ladd B."/>
            <person name="Jarett J.K."/>
            <person name="Geller-Mcgrath D.E."/>
            <person name="Sieber C.M.K."/>
            <person name="Emerson J.B."/>
            <person name="Anantharaman K."/>
            <person name="Thomas B.C."/>
            <person name="Malmstrom R."/>
            <person name="Stieglmeier M."/>
            <person name="Klingl A."/>
            <person name="Woyke T."/>
            <person name="Ryan C.M."/>
            <person name="Banfield J.F."/>
        </authorList>
    </citation>
    <scope>NUCLEOTIDE SEQUENCE [LARGE SCALE GENOMIC DNA]</scope>
</reference>
<evidence type="ECO:0000256" key="1">
    <source>
        <dbReference type="SAM" id="Phobius"/>
    </source>
</evidence>
<dbReference type="EMBL" id="PFQR01000010">
    <property type="protein sequence ID" value="PJC70130.1"/>
    <property type="molecule type" value="Genomic_DNA"/>
</dbReference>
<evidence type="ECO:0000313" key="2">
    <source>
        <dbReference type="EMBL" id="PJC70130.1"/>
    </source>
</evidence>
<dbReference type="SUPFAM" id="SSF54523">
    <property type="entry name" value="Pili subunits"/>
    <property type="match status" value="1"/>
</dbReference>
<sequence length="181" mass="19470">MKKDGFTVLEMVVVLGIVTIISSVVLANYPAFNERLGVRRAAEDIASSIRQVQAYGLGVKEFGPGSGIFPGYGIYFWRPAASYILYADSNNNLQYDAPGEKISELPIQGAAVVDDICVNQKQAPPGTCGINSLHIEYLRPQPSVSLRTGGASYGDAEIKIKGSRGTMKTIVIWLSGQVSIE</sequence>
<dbReference type="InterPro" id="IPR012902">
    <property type="entry name" value="N_methyl_site"/>
</dbReference>
<feature type="transmembrane region" description="Helical" evidence="1">
    <location>
        <begin position="12"/>
        <end position="32"/>
    </location>
</feature>
<keyword evidence="1" id="KW-0812">Transmembrane</keyword>
<comment type="caution">
    <text evidence="2">The sequence shown here is derived from an EMBL/GenBank/DDBJ whole genome shotgun (WGS) entry which is preliminary data.</text>
</comment>
<dbReference type="Proteomes" id="UP000229041">
    <property type="component" value="Unassembled WGS sequence"/>
</dbReference>
<keyword evidence="1" id="KW-0472">Membrane</keyword>
<evidence type="ECO:0000313" key="3">
    <source>
        <dbReference type="Proteomes" id="UP000229041"/>
    </source>
</evidence>
<evidence type="ECO:0008006" key="4">
    <source>
        <dbReference type="Google" id="ProtNLM"/>
    </source>
</evidence>
<organism evidence="2 3">
    <name type="scientific">Candidatus Tagabacteria bacterium CG_4_8_14_3_um_filter_41_8</name>
    <dbReference type="NCBI Taxonomy" id="1975018"/>
    <lineage>
        <taxon>Bacteria</taxon>
        <taxon>Candidatus Tagaibacteriota</taxon>
    </lineage>
</organism>
<dbReference type="InterPro" id="IPR045584">
    <property type="entry name" value="Pilin-like"/>
</dbReference>
<proteinExistence type="predicted"/>
<name>A0A2M8G9G3_9BACT</name>
<dbReference type="AlphaFoldDB" id="A0A2M8G9G3"/>
<accession>A0A2M8G9G3</accession>
<protein>
    <recommendedName>
        <fullName evidence="4">General secretion pathway GspH domain-containing protein</fullName>
    </recommendedName>
</protein>
<dbReference type="NCBIfam" id="TIGR02532">
    <property type="entry name" value="IV_pilin_GFxxxE"/>
    <property type="match status" value="1"/>
</dbReference>